<reference evidence="2" key="1">
    <citation type="submission" date="2020-02" db="EMBL/GenBank/DDBJ databases">
        <authorList>
            <person name="Meier V. D."/>
        </authorList>
    </citation>
    <scope>NUCLEOTIDE SEQUENCE</scope>
    <source>
        <strain evidence="2">AVDCRST_MAG88</strain>
    </source>
</reference>
<gene>
    <name evidence="2" type="ORF">AVDCRST_MAG88-3060</name>
</gene>
<evidence type="ECO:0000256" key="1">
    <source>
        <dbReference type="SAM" id="MobiDB-lite"/>
    </source>
</evidence>
<organism evidence="2">
    <name type="scientific">uncultured Thermomicrobiales bacterium</name>
    <dbReference type="NCBI Taxonomy" id="1645740"/>
    <lineage>
        <taxon>Bacteria</taxon>
        <taxon>Pseudomonadati</taxon>
        <taxon>Thermomicrobiota</taxon>
        <taxon>Thermomicrobia</taxon>
        <taxon>Thermomicrobiales</taxon>
        <taxon>environmental samples</taxon>
    </lineage>
</organism>
<proteinExistence type="predicted"/>
<evidence type="ECO:0000313" key="2">
    <source>
        <dbReference type="EMBL" id="CAA9578513.1"/>
    </source>
</evidence>
<feature type="compositionally biased region" description="Low complexity" evidence="1">
    <location>
        <begin position="128"/>
        <end position="146"/>
    </location>
</feature>
<protein>
    <submittedName>
        <fullName evidence="2">Uncharacterized protein</fullName>
    </submittedName>
</protein>
<dbReference type="AlphaFoldDB" id="A0A6J4VHA8"/>
<feature type="non-terminal residue" evidence="2">
    <location>
        <position position="1"/>
    </location>
</feature>
<feature type="non-terminal residue" evidence="2">
    <location>
        <position position="217"/>
    </location>
</feature>
<accession>A0A6J4VHA8</accession>
<feature type="compositionally biased region" description="Low complexity" evidence="1">
    <location>
        <begin position="207"/>
        <end position="217"/>
    </location>
</feature>
<name>A0A6J4VHA8_9BACT</name>
<dbReference type="EMBL" id="CADCWM010000738">
    <property type="protein sequence ID" value="CAA9578513.1"/>
    <property type="molecule type" value="Genomic_DNA"/>
</dbReference>
<feature type="region of interest" description="Disordered" evidence="1">
    <location>
        <begin position="78"/>
        <end position="155"/>
    </location>
</feature>
<feature type="region of interest" description="Disordered" evidence="1">
    <location>
        <begin position="187"/>
        <end position="217"/>
    </location>
</feature>
<sequence>GGDDRLPYTRLRVCRGATRGVVGGGAAASAAGRDRARHRHCPLRAARRLDLALATGRDRLHQCLQRVARRAEPGGPLPCPAVLRPGTAGGLAGPHLPRPAPHPDQHRRRVPPDRPGYPRGGRRHGHVRLAGAAAGRVPAGAAGDPGRYSHRDGGGDRLGHAGVVHRRPGIGRLHHARLLAPALRYPARRGHHGGPAGDCRRARHGRAAAGSAARDAL</sequence>